<dbReference type="Gene3D" id="3.40.50.300">
    <property type="entry name" value="P-loop containing nucleotide triphosphate hydrolases"/>
    <property type="match status" value="1"/>
</dbReference>
<gene>
    <name evidence="1" type="ORF">GCM10023321_82540</name>
</gene>
<dbReference type="SUPFAM" id="SSF52540">
    <property type="entry name" value="P-loop containing nucleoside triphosphate hydrolases"/>
    <property type="match status" value="1"/>
</dbReference>
<proteinExistence type="predicted"/>
<dbReference type="EMBL" id="BAABJP010000068">
    <property type="protein sequence ID" value="GAA5175789.1"/>
    <property type="molecule type" value="Genomic_DNA"/>
</dbReference>
<evidence type="ECO:0000313" key="1">
    <source>
        <dbReference type="EMBL" id="GAA5175789.1"/>
    </source>
</evidence>
<organism evidence="1 2">
    <name type="scientific">Pseudonocardia eucalypti</name>
    <dbReference type="NCBI Taxonomy" id="648755"/>
    <lineage>
        <taxon>Bacteria</taxon>
        <taxon>Bacillati</taxon>
        <taxon>Actinomycetota</taxon>
        <taxon>Actinomycetes</taxon>
        <taxon>Pseudonocardiales</taxon>
        <taxon>Pseudonocardiaceae</taxon>
        <taxon>Pseudonocardia</taxon>
    </lineage>
</organism>
<sequence>MQRLSGAKWGYVTRRMDAGERDNFLIGGVTQEPRLGDFVVATVAKLGEHEALEDPHGRRARLYPGDMLVGAYGNRYATDFYEGYMPGVGDAVHLLTSGGLIGTVASSHTSRGEPTELEVIGALTKADGVPLNTEDFVAPAPAQARPELGTIVVLGSGMNAGKTTATAAIVRGLSRAGLKVGAGKVTGSGSGKDHWSYVDAGAAYVAEFLDFGMPSTFGYPVDRLMKTTVDIRDHLVARGADVVVLEVADGVLQDETRYLASQLPGFADHVVLAVGDALGAVAGIGVLAELKVPVRAVSGLVTASPLATREAAAATDLPVVSPAELAGGAAVDLLAEISVDDLAKLDGSPA</sequence>
<dbReference type="InterPro" id="IPR027417">
    <property type="entry name" value="P-loop_NTPase"/>
</dbReference>
<protein>
    <submittedName>
        <fullName evidence="1">DUF1611 domain-containing protein</fullName>
    </submittedName>
</protein>
<evidence type="ECO:0000313" key="2">
    <source>
        <dbReference type="Proteomes" id="UP001428817"/>
    </source>
</evidence>
<reference evidence="2" key="1">
    <citation type="journal article" date="2019" name="Int. J. Syst. Evol. Microbiol.">
        <title>The Global Catalogue of Microorganisms (GCM) 10K type strain sequencing project: providing services to taxonomists for standard genome sequencing and annotation.</title>
        <authorList>
            <consortium name="The Broad Institute Genomics Platform"/>
            <consortium name="The Broad Institute Genome Sequencing Center for Infectious Disease"/>
            <person name="Wu L."/>
            <person name="Ma J."/>
        </authorList>
    </citation>
    <scope>NUCLEOTIDE SEQUENCE [LARGE SCALE GENOMIC DNA]</scope>
    <source>
        <strain evidence="2">JCM 18303</strain>
    </source>
</reference>
<keyword evidence="2" id="KW-1185">Reference proteome</keyword>
<dbReference type="Proteomes" id="UP001428817">
    <property type="component" value="Unassembled WGS sequence"/>
</dbReference>
<accession>A0ABP9RE35</accession>
<dbReference type="RefSeq" id="WP_185065586.1">
    <property type="nucleotide sequence ID" value="NZ_BAABJP010000068.1"/>
</dbReference>
<comment type="caution">
    <text evidence="1">The sequence shown here is derived from an EMBL/GenBank/DDBJ whole genome shotgun (WGS) entry which is preliminary data.</text>
</comment>
<name>A0ABP9RE35_9PSEU</name>